<dbReference type="SUPFAM" id="SSF52540">
    <property type="entry name" value="P-loop containing nucleoside triphosphate hydrolases"/>
    <property type="match status" value="1"/>
</dbReference>
<gene>
    <name evidence="2" type="ORF">NEF87_003777</name>
</gene>
<dbReference type="NCBIfam" id="TIGR00231">
    <property type="entry name" value="small_GTP"/>
    <property type="match status" value="1"/>
</dbReference>
<evidence type="ECO:0000313" key="2">
    <source>
        <dbReference type="EMBL" id="UYP47492.1"/>
    </source>
</evidence>
<dbReference type="Gene3D" id="3.40.50.300">
    <property type="entry name" value="P-loop containing nucleotide triphosphate hydrolases"/>
    <property type="match status" value="1"/>
</dbReference>
<dbReference type="SMART" id="SM00174">
    <property type="entry name" value="RHO"/>
    <property type="match status" value="1"/>
</dbReference>
<dbReference type="EMBL" id="CP104013">
    <property type="protein sequence ID" value="UYP47492.1"/>
    <property type="molecule type" value="Genomic_DNA"/>
</dbReference>
<dbReference type="InterPro" id="IPR005225">
    <property type="entry name" value="Small_GTP-bd"/>
</dbReference>
<evidence type="ECO:0000256" key="1">
    <source>
        <dbReference type="ARBA" id="ARBA00022741"/>
    </source>
</evidence>
<keyword evidence="1" id="KW-0547">Nucleotide-binding</keyword>
<name>A0ABY6HVE7_9ARCH</name>
<keyword evidence="3" id="KW-1185">Reference proteome</keyword>
<dbReference type="Pfam" id="PF00071">
    <property type="entry name" value="Ras"/>
    <property type="match status" value="1"/>
</dbReference>
<accession>A0ABY6HVE7</accession>
<dbReference type="InterPro" id="IPR027417">
    <property type="entry name" value="P-loop_NTPase"/>
</dbReference>
<dbReference type="PANTHER" id="PTHR47978">
    <property type="match status" value="1"/>
</dbReference>
<organism evidence="2 3">
    <name type="scientific">Candidatus Lokiarchaeum ossiferum</name>
    <dbReference type="NCBI Taxonomy" id="2951803"/>
    <lineage>
        <taxon>Archaea</taxon>
        <taxon>Promethearchaeati</taxon>
        <taxon>Promethearchaeota</taxon>
        <taxon>Promethearchaeia</taxon>
        <taxon>Promethearchaeales</taxon>
        <taxon>Promethearchaeaceae</taxon>
        <taxon>Candidatus Lokiarchaeum</taxon>
    </lineage>
</organism>
<dbReference type="PROSITE" id="PS51419">
    <property type="entry name" value="RAB"/>
    <property type="match status" value="1"/>
</dbReference>
<dbReference type="SMART" id="SM00175">
    <property type="entry name" value="RAB"/>
    <property type="match status" value="1"/>
</dbReference>
<reference evidence="2" key="1">
    <citation type="submission" date="2022-09" db="EMBL/GenBank/DDBJ databases">
        <title>Actin cytoskeleton and complex cell architecture in an #Asgard archaeon.</title>
        <authorList>
            <person name="Ponce Toledo R.I."/>
            <person name="Schleper C."/>
            <person name="Rodrigues Oliveira T."/>
            <person name="Wollweber F."/>
            <person name="Xu J."/>
            <person name="Rittmann S."/>
            <person name="Klingl A."/>
            <person name="Pilhofer M."/>
        </authorList>
    </citation>
    <scope>NUCLEOTIDE SEQUENCE</scope>
    <source>
        <strain evidence="2">B-35</strain>
    </source>
</reference>
<dbReference type="PRINTS" id="PR00449">
    <property type="entry name" value="RASTRNSFRMNG"/>
</dbReference>
<dbReference type="PROSITE" id="PS51421">
    <property type="entry name" value="RAS"/>
    <property type="match status" value="1"/>
</dbReference>
<dbReference type="Proteomes" id="UP001208689">
    <property type="component" value="Chromosome"/>
</dbReference>
<dbReference type="CDD" id="cd00154">
    <property type="entry name" value="Rab"/>
    <property type="match status" value="1"/>
</dbReference>
<evidence type="ECO:0008006" key="4">
    <source>
        <dbReference type="Google" id="ProtNLM"/>
    </source>
</evidence>
<protein>
    <recommendedName>
        <fullName evidence="4">GTP-binding protein</fullName>
    </recommendedName>
</protein>
<sequence length="197" mass="22121">MSNIAETDDPESIRYQFKIVLLGDGGTGKTCLVNRYCFNEFLDTKLTIGLSFNSYSIPAEENGKSFRIGLSIWDFGGQERFRPLLPQFISGCNGAIYVFDQLAFHSLENLHKEWKSLLHSNAGEVPSILVGTKADLIDESHSLIEKDTLMEYQQNLGVSSFVSTSAKTGKNINEIFKHLVREILKKSPFAKRNIIIP</sequence>
<dbReference type="SMART" id="SM00173">
    <property type="entry name" value="RAS"/>
    <property type="match status" value="1"/>
</dbReference>
<dbReference type="InterPro" id="IPR001806">
    <property type="entry name" value="Small_GTPase"/>
</dbReference>
<proteinExistence type="predicted"/>
<evidence type="ECO:0000313" key="3">
    <source>
        <dbReference type="Proteomes" id="UP001208689"/>
    </source>
</evidence>